<dbReference type="GO" id="GO:0000976">
    <property type="term" value="F:transcription cis-regulatory region binding"/>
    <property type="evidence" value="ECO:0007669"/>
    <property type="project" value="TreeGrafter"/>
</dbReference>
<dbReference type="InterPro" id="IPR009057">
    <property type="entry name" value="Homeodomain-like_sf"/>
</dbReference>
<proteinExistence type="predicted"/>
<dbReference type="InterPro" id="IPR001647">
    <property type="entry name" value="HTH_TetR"/>
</dbReference>
<feature type="DNA-binding region" description="H-T-H motif" evidence="2">
    <location>
        <begin position="36"/>
        <end position="55"/>
    </location>
</feature>
<reference evidence="5" key="1">
    <citation type="submission" date="2017-12" db="EMBL/GenBank/DDBJ databases">
        <title>Draft genome sequence of Telmatospirillum siberiense 26-4b1T, an acidotolerant peatland alphaproteobacterium potentially involved in sulfur cycling.</title>
        <authorList>
            <person name="Hausmann B."/>
            <person name="Pjevac P."/>
            <person name="Schreck K."/>
            <person name="Herbold C.W."/>
            <person name="Daims H."/>
            <person name="Wagner M."/>
            <person name="Pester M."/>
            <person name="Loy A."/>
        </authorList>
    </citation>
    <scope>NUCLEOTIDE SEQUENCE [LARGE SCALE GENOMIC DNA]</scope>
    <source>
        <strain evidence="5">26-4b1</strain>
    </source>
</reference>
<dbReference type="RefSeq" id="WP_101250245.1">
    <property type="nucleotide sequence ID" value="NZ_PIUM01000007.1"/>
</dbReference>
<evidence type="ECO:0000259" key="3">
    <source>
        <dbReference type="PROSITE" id="PS50977"/>
    </source>
</evidence>
<dbReference type="OrthoDB" id="9787680at2"/>
<dbReference type="Pfam" id="PF00440">
    <property type="entry name" value="TetR_N"/>
    <property type="match status" value="1"/>
</dbReference>
<evidence type="ECO:0000256" key="1">
    <source>
        <dbReference type="ARBA" id="ARBA00023125"/>
    </source>
</evidence>
<organism evidence="4 5">
    <name type="scientific">Telmatospirillum siberiense</name>
    <dbReference type="NCBI Taxonomy" id="382514"/>
    <lineage>
        <taxon>Bacteria</taxon>
        <taxon>Pseudomonadati</taxon>
        <taxon>Pseudomonadota</taxon>
        <taxon>Alphaproteobacteria</taxon>
        <taxon>Rhodospirillales</taxon>
        <taxon>Rhodospirillaceae</taxon>
        <taxon>Telmatospirillum</taxon>
    </lineage>
</organism>
<dbReference type="Gene3D" id="1.10.357.10">
    <property type="entry name" value="Tetracycline Repressor, domain 2"/>
    <property type="match status" value="1"/>
</dbReference>
<gene>
    <name evidence="4" type="ORF">CWS72_08975</name>
</gene>
<accession>A0A2N3PX56</accession>
<evidence type="ECO:0000313" key="5">
    <source>
        <dbReference type="Proteomes" id="UP000233293"/>
    </source>
</evidence>
<dbReference type="Proteomes" id="UP000233293">
    <property type="component" value="Unassembled WGS sequence"/>
</dbReference>
<dbReference type="SUPFAM" id="SSF48498">
    <property type="entry name" value="Tetracyclin repressor-like, C-terminal domain"/>
    <property type="match status" value="1"/>
</dbReference>
<dbReference type="EMBL" id="PIUM01000007">
    <property type="protein sequence ID" value="PKU24986.1"/>
    <property type="molecule type" value="Genomic_DNA"/>
</dbReference>
<dbReference type="InterPro" id="IPR050109">
    <property type="entry name" value="HTH-type_TetR-like_transc_reg"/>
</dbReference>
<dbReference type="InterPro" id="IPR036271">
    <property type="entry name" value="Tet_transcr_reg_TetR-rel_C_sf"/>
</dbReference>
<feature type="domain" description="HTH tetR-type" evidence="3">
    <location>
        <begin position="13"/>
        <end position="73"/>
    </location>
</feature>
<comment type="caution">
    <text evidence="4">The sequence shown here is derived from an EMBL/GenBank/DDBJ whole genome shotgun (WGS) entry which is preliminary data.</text>
</comment>
<dbReference type="PROSITE" id="PS50977">
    <property type="entry name" value="HTH_TETR_2"/>
    <property type="match status" value="1"/>
</dbReference>
<dbReference type="PANTHER" id="PTHR30055:SF200">
    <property type="entry name" value="HTH-TYPE TRANSCRIPTIONAL REPRESSOR BDCR"/>
    <property type="match status" value="1"/>
</dbReference>
<dbReference type="PRINTS" id="PR00455">
    <property type="entry name" value="HTHTETR"/>
</dbReference>
<sequence>MRRSSPLSASVGLSARDRILRAAQDLFYLHGVRATGIDRVIAEAGVTKVTFYRHFPSKDDLIRAYLRQRHETWIAWFKESLAASRASQSAADRRTQPLMPVLQVAREWFHASTFRGCAFANTVAEIGESVPSITGIALQHKQAVRDAIADLLPSDVAAAHMAWAATLALDGAIVNAQLGGSSTEAALLGLQHLLHALACGYCDQGNG</sequence>
<dbReference type="PANTHER" id="PTHR30055">
    <property type="entry name" value="HTH-TYPE TRANSCRIPTIONAL REGULATOR RUTR"/>
    <property type="match status" value="1"/>
</dbReference>
<dbReference type="GO" id="GO:0003700">
    <property type="term" value="F:DNA-binding transcription factor activity"/>
    <property type="evidence" value="ECO:0007669"/>
    <property type="project" value="TreeGrafter"/>
</dbReference>
<evidence type="ECO:0000313" key="4">
    <source>
        <dbReference type="EMBL" id="PKU24986.1"/>
    </source>
</evidence>
<dbReference type="AlphaFoldDB" id="A0A2N3PX56"/>
<name>A0A2N3PX56_9PROT</name>
<protein>
    <submittedName>
        <fullName evidence="4">TetR/AcrR family transcriptional regulator</fullName>
    </submittedName>
</protein>
<dbReference type="SUPFAM" id="SSF46689">
    <property type="entry name" value="Homeodomain-like"/>
    <property type="match status" value="1"/>
</dbReference>
<evidence type="ECO:0000256" key="2">
    <source>
        <dbReference type="PROSITE-ProRule" id="PRU00335"/>
    </source>
</evidence>
<keyword evidence="5" id="KW-1185">Reference proteome</keyword>
<keyword evidence="1 2" id="KW-0238">DNA-binding</keyword>